<evidence type="ECO:0000259" key="1">
    <source>
        <dbReference type="Pfam" id="PF17775"/>
    </source>
</evidence>
<dbReference type="OrthoDB" id="21421at2"/>
<accession>A0A151CDG1</accession>
<dbReference type="PANTHER" id="PTHR33747">
    <property type="entry name" value="UPF0225 PROTEIN SCO1677"/>
    <property type="match status" value="1"/>
</dbReference>
<reference evidence="2 3" key="1">
    <citation type="submission" date="2015-11" db="EMBL/GenBank/DDBJ databases">
        <title>Draft genome of Sulfurovum riftiae 1812E, a member of the Epsilonproteobacteria isolated from the tube of the deep-sea hydrothermal vent tubewom Riftia pachyptila.</title>
        <authorList>
            <person name="Vetriani C."/>
            <person name="Giovannelli D."/>
        </authorList>
    </citation>
    <scope>NUCLEOTIDE SEQUENCE [LARGE SCALE GENOMIC DNA]</scope>
    <source>
        <strain evidence="2 3">1812E</strain>
    </source>
</reference>
<dbReference type="RefSeq" id="WP_067332709.1">
    <property type="nucleotide sequence ID" value="NZ_LNKT01000072.1"/>
</dbReference>
<dbReference type="Pfam" id="PF02810">
    <property type="entry name" value="SEC-C"/>
    <property type="match status" value="1"/>
</dbReference>
<dbReference type="SUPFAM" id="SSF54427">
    <property type="entry name" value="NTF2-like"/>
    <property type="match status" value="1"/>
</dbReference>
<dbReference type="Gene3D" id="3.10.450.50">
    <property type="match status" value="1"/>
</dbReference>
<dbReference type="InterPro" id="IPR048469">
    <property type="entry name" value="YchJ-like_M"/>
</dbReference>
<dbReference type="InterPro" id="IPR032710">
    <property type="entry name" value="NTF2-like_dom_sf"/>
</dbReference>
<gene>
    <name evidence="2" type="ORF">AS592_04325</name>
</gene>
<evidence type="ECO:0000313" key="3">
    <source>
        <dbReference type="Proteomes" id="UP000075359"/>
    </source>
</evidence>
<dbReference type="STRING" id="1630136.AS592_04325"/>
<proteinExistence type="predicted"/>
<dbReference type="Pfam" id="PF17775">
    <property type="entry name" value="YchJ_M-like"/>
    <property type="match status" value="1"/>
</dbReference>
<name>A0A151CDG1_9BACT</name>
<comment type="caution">
    <text evidence="2">The sequence shown here is derived from an EMBL/GenBank/DDBJ whole genome shotgun (WGS) entry which is preliminary data.</text>
</comment>
<organism evidence="2 3">
    <name type="scientific">Sulfurovum riftiae</name>
    <dbReference type="NCBI Taxonomy" id="1630136"/>
    <lineage>
        <taxon>Bacteria</taxon>
        <taxon>Pseudomonadati</taxon>
        <taxon>Campylobacterota</taxon>
        <taxon>Epsilonproteobacteria</taxon>
        <taxon>Campylobacterales</taxon>
        <taxon>Sulfurovaceae</taxon>
        <taxon>Sulfurovum</taxon>
    </lineage>
</organism>
<dbReference type="AlphaFoldDB" id="A0A151CDG1"/>
<protein>
    <recommendedName>
        <fullName evidence="1">YchJ-like middle NTF2-like domain-containing protein</fullName>
    </recommendedName>
</protein>
<dbReference type="SUPFAM" id="SSF103642">
    <property type="entry name" value="Sec-C motif"/>
    <property type="match status" value="1"/>
</dbReference>
<feature type="domain" description="YchJ-like middle NTF2-like" evidence="1">
    <location>
        <begin position="34"/>
        <end position="130"/>
    </location>
</feature>
<evidence type="ECO:0000313" key="2">
    <source>
        <dbReference type="EMBL" id="KYJ85545.1"/>
    </source>
</evidence>
<sequence length="140" mass="15631">MAKLSPNAPCPCGSGKKYKKCCLVYHKGALAPDALALMKSRYAAYAADLPDYIIKTTHPDNPDFTADVQTWRESIRLFTQQTEFLHLKIIDFRENGEEAYVAFAATLSSGELKEKSRFLKVSGKWLYVDGEFETQAASAL</sequence>
<keyword evidence="3" id="KW-1185">Reference proteome</keyword>
<dbReference type="Proteomes" id="UP000075359">
    <property type="component" value="Unassembled WGS sequence"/>
</dbReference>
<dbReference type="EMBL" id="LNKT01000072">
    <property type="protein sequence ID" value="KYJ85545.1"/>
    <property type="molecule type" value="Genomic_DNA"/>
</dbReference>
<dbReference type="InterPro" id="IPR004027">
    <property type="entry name" value="SEC_C_motif"/>
</dbReference>
<dbReference type="PANTHER" id="PTHR33747:SF1">
    <property type="entry name" value="ADENYLATE CYCLASE-ASSOCIATED CAP C-TERMINAL DOMAIN-CONTAINING PROTEIN"/>
    <property type="match status" value="1"/>
</dbReference>